<feature type="transmembrane region" description="Helical" evidence="1">
    <location>
        <begin position="67"/>
        <end position="85"/>
    </location>
</feature>
<keyword evidence="3" id="KW-1185">Reference proteome</keyword>
<dbReference type="AlphaFoldDB" id="A0A5C6BN46"/>
<evidence type="ECO:0000256" key="1">
    <source>
        <dbReference type="SAM" id="Phobius"/>
    </source>
</evidence>
<sequence>MEKKTKATVDDYGNPIPVHPIQVHLARIIVVVAFVMIIALQFSGTSYINVATKGDSTVYTENFSSKLPFIIFPVLTGIGAFVFALQPGIYRFFSVALVAITAWMAFNTFDIVSSNHNVTLTPTRVTREVGTKAKPIRHSIDFTKTAYLYIDQVPGSREPKHELVAIAADGAETRVPISGMMRFALPQILETASQRNIIIGMSENGSAIPDALQRDLSK</sequence>
<keyword evidence="1" id="KW-1133">Transmembrane helix</keyword>
<accession>A0A5C6BN46</accession>
<reference evidence="2 3" key="1">
    <citation type="submission" date="2019-02" db="EMBL/GenBank/DDBJ databases">
        <title>Deep-cultivation of Planctomycetes and their phenomic and genomic characterization uncovers novel biology.</title>
        <authorList>
            <person name="Wiegand S."/>
            <person name="Jogler M."/>
            <person name="Boedeker C."/>
            <person name="Pinto D."/>
            <person name="Vollmers J."/>
            <person name="Rivas-Marin E."/>
            <person name="Kohn T."/>
            <person name="Peeters S.H."/>
            <person name="Heuer A."/>
            <person name="Rast P."/>
            <person name="Oberbeckmann S."/>
            <person name="Bunk B."/>
            <person name="Jeske O."/>
            <person name="Meyerdierks A."/>
            <person name="Storesund J.E."/>
            <person name="Kallscheuer N."/>
            <person name="Luecker S."/>
            <person name="Lage O.M."/>
            <person name="Pohl T."/>
            <person name="Merkel B.J."/>
            <person name="Hornburger P."/>
            <person name="Mueller R.-W."/>
            <person name="Bruemmer F."/>
            <person name="Labrenz M."/>
            <person name="Spormann A.M."/>
            <person name="Op Den Camp H."/>
            <person name="Overmann J."/>
            <person name="Amann R."/>
            <person name="Jetten M.S.M."/>
            <person name="Mascher T."/>
            <person name="Medema M.H."/>
            <person name="Devos D.P."/>
            <person name="Kaster A.-K."/>
            <person name="Ovreas L."/>
            <person name="Rohde M."/>
            <person name="Galperin M.Y."/>
            <person name="Jogler C."/>
        </authorList>
    </citation>
    <scope>NUCLEOTIDE SEQUENCE [LARGE SCALE GENOMIC DNA]</scope>
    <source>
        <strain evidence="2 3">CA54</strain>
    </source>
</reference>
<keyword evidence="1" id="KW-0472">Membrane</keyword>
<evidence type="ECO:0000313" key="2">
    <source>
        <dbReference type="EMBL" id="TWU13445.1"/>
    </source>
</evidence>
<protein>
    <submittedName>
        <fullName evidence="2">Uncharacterized protein</fullName>
    </submittedName>
</protein>
<dbReference type="Proteomes" id="UP000320735">
    <property type="component" value="Unassembled WGS sequence"/>
</dbReference>
<proteinExistence type="predicted"/>
<feature type="transmembrane region" description="Helical" evidence="1">
    <location>
        <begin position="25"/>
        <end position="47"/>
    </location>
</feature>
<feature type="transmembrane region" description="Helical" evidence="1">
    <location>
        <begin position="92"/>
        <end position="109"/>
    </location>
</feature>
<gene>
    <name evidence="2" type="ORF">CA54_22800</name>
</gene>
<keyword evidence="1" id="KW-0812">Transmembrane</keyword>
<comment type="caution">
    <text evidence="2">The sequence shown here is derived from an EMBL/GenBank/DDBJ whole genome shotgun (WGS) entry which is preliminary data.</text>
</comment>
<dbReference type="EMBL" id="SJPP01000001">
    <property type="protein sequence ID" value="TWU13445.1"/>
    <property type="molecule type" value="Genomic_DNA"/>
</dbReference>
<evidence type="ECO:0000313" key="3">
    <source>
        <dbReference type="Proteomes" id="UP000320735"/>
    </source>
</evidence>
<organism evidence="2 3">
    <name type="scientific">Symmachiella macrocystis</name>
    <dbReference type="NCBI Taxonomy" id="2527985"/>
    <lineage>
        <taxon>Bacteria</taxon>
        <taxon>Pseudomonadati</taxon>
        <taxon>Planctomycetota</taxon>
        <taxon>Planctomycetia</taxon>
        <taxon>Planctomycetales</taxon>
        <taxon>Planctomycetaceae</taxon>
        <taxon>Symmachiella</taxon>
    </lineage>
</organism>
<name>A0A5C6BN46_9PLAN</name>